<keyword evidence="4" id="KW-0560">Oxidoreductase</keyword>
<organism evidence="7">
    <name type="scientific">Athelia psychrophila</name>
    <dbReference type="NCBI Taxonomy" id="1759441"/>
    <lineage>
        <taxon>Eukaryota</taxon>
        <taxon>Fungi</taxon>
        <taxon>Dikarya</taxon>
        <taxon>Basidiomycota</taxon>
        <taxon>Agaricomycotina</taxon>
        <taxon>Agaricomycetes</taxon>
        <taxon>Agaricomycetidae</taxon>
        <taxon>Atheliales</taxon>
        <taxon>Atheliaceae</taxon>
        <taxon>Athelia</taxon>
    </lineage>
</organism>
<dbReference type="GO" id="GO:0051213">
    <property type="term" value="F:dioxygenase activity"/>
    <property type="evidence" value="ECO:0007669"/>
    <property type="project" value="UniProtKB-KW"/>
</dbReference>
<evidence type="ECO:0000256" key="2">
    <source>
        <dbReference type="ARBA" id="ARBA00022723"/>
    </source>
</evidence>
<dbReference type="InterPro" id="IPR024779">
    <property type="entry name" value="2OGFeDO_JBP1/TET_oxygenase_dom"/>
</dbReference>
<keyword evidence="2" id="KW-0479">Metal-binding</keyword>
<dbReference type="GO" id="GO:0046872">
    <property type="term" value="F:metal ion binding"/>
    <property type="evidence" value="ECO:0007669"/>
    <property type="project" value="UniProtKB-KW"/>
</dbReference>
<feature type="domain" description="2OGFeDO JBP1/TET oxygenase" evidence="6">
    <location>
        <begin position="11"/>
        <end position="137"/>
    </location>
</feature>
<comment type="cofactor">
    <cofactor evidence="1">
        <name>Fe(2+)</name>
        <dbReference type="ChEBI" id="CHEBI:29033"/>
    </cofactor>
</comment>
<evidence type="ECO:0000256" key="3">
    <source>
        <dbReference type="ARBA" id="ARBA00022964"/>
    </source>
</evidence>
<evidence type="ECO:0000256" key="1">
    <source>
        <dbReference type="ARBA" id="ARBA00001954"/>
    </source>
</evidence>
<dbReference type="EMBL" id="KV417511">
    <property type="protein sequence ID" value="KZP26987.1"/>
    <property type="molecule type" value="Genomic_DNA"/>
</dbReference>
<gene>
    <name evidence="7" type="ORF">FIBSPDRAFT_731364</name>
</gene>
<dbReference type="Gene3D" id="3.60.130.30">
    <property type="match status" value="1"/>
</dbReference>
<dbReference type="OrthoDB" id="3200752at2759"/>
<evidence type="ECO:0000256" key="4">
    <source>
        <dbReference type="ARBA" id="ARBA00023002"/>
    </source>
</evidence>
<reference evidence="7" key="1">
    <citation type="journal article" date="2016" name="Mol. Biol. Evol.">
        <title>Comparative Genomics of Early-Diverging Mushroom-Forming Fungi Provides Insights into the Origins of Lignocellulose Decay Capabilities.</title>
        <authorList>
            <person name="Nagy L.G."/>
            <person name="Riley R."/>
            <person name="Tritt A."/>
            <person name="Adam C."/>
            <person name="Daum C."/>
            <person name="Floudas D."/>
            <person name="Sun H."/>
            <person name="Yadav J.S."/>
            <person name="Pangilinan J."/>
            <person name="Larsson K.H."/>
            <person name="Matsuura K."/>
            <person name="Barry K."/>
            <person name="Labutti K."/>
            <person name="Kuo R."/>
            <person name="Ohm R.A."/>
            <person name="Bhattacharya S.S."/>
            <person name="Shirouzu T."/>
            <person name="Yoshinaga Y."/>
            <person name="Martin F.M."/>
            <person name="Grigoriev I.V."/>
            <person name="Hibbett D.S."/>
        </authorList>
    </citation>
    <scope>NUCLEOTIDE SEQUENCE [LARGE SCALE GENOMIC DNA]</scope>
    <source>
        <strain evidence="7">CBS 109695</strain>
    </source>
</reference>
<proteinExistence type="predicted"/>
<keyword evidence="3" id="KW-0223">Dioxygenase</keyword>
<keyword evidence="5" id="KW-0408">Iron</keyword>
<evidence type="ECO:0000313" key="7">
    <source>
        <dbReference type="EMBL" id="KZP26987.1"/>
    </source>
</evidence>
<dbReference type="Pfam" id="PF12851">
    <property type="entry name" value="Tet_JBP"/>
    <property type="match status" value="1"/>
</dbReference>
<sequence length="159" mass="17281">MHKKGVPLFISETSPLELLVNVVTSVINHQLYSAGLQAVNAVRTLHPATPWASVWSGVALIVNRETPYHWDTGGLVSMYDLLVSAGTHQTCHIDIQELGAAFVYLPGTMLAMSGKALNHGVKSWGGGERICAAHFMKDGVHNRVGQPRPAWPILDDYLS</sequence>
<dbReference type="AlphaFoldDB" id="A0A166QC79"/>
<name>A0A166QC79_9AGAM</name>
<evidence type="ECO:0000259" key="6">
    <source>
        <dbReference type="Pfam" id="PF12851"/>
    </source>
</evidence>
<evidence type="ECO:0000256" key="5">
    <source>
        <dbReference type="ARBA" id="ARBA00023004"/>
    </source>
</evidence>
<accession>A0A166QC79</accession>
<protein>
    <recommendedName>
        <fullName evidence="6">2OGFeDO JBP1/TET oxygenase domain-containing protein</fullName>
    </recommendedName>
</protein>